<sequence>MAMAVKRTKKSEKYYSFFYASQPYPTIILYLCNT</sequence>
<dbReference type="KEGG" id="bcel:BcellWH2_02714"/>
<accession>A0A0P0GIW4</accession>
<dbReference type="PATRIC" id="fig|246787.4.peg.2795"/>
<proteinExistence type="predicted"/>
<name>A0A0P0GIW4_9BACE</name>
<evidence type="ECO:0000313" key="2">
    <source>
        <dbReference type="Proteomes" id="UP000061809"/>
    </source>
</evidence>
<organism evidence="1 2">
    <name type="scientific">Bacteroides cellulosilyticus</name>
    <dbReference type="NCBI Taxonomy" id="246787"/>
    <lineage>
        <taxon>Bacteria</taxon>
        <taxon>Pseudomonadati</taxon>
        <taxon>Bacteroidota</taxon>
        <taxon>Bacteroidia</taxon>
        <taxon>Bacteroidales</taxon>
        <taxon>Bacteroidaceae</taxon>
        <taxon>Bacteroides</taxon>
    </lineage>
</organism>
<dbReference type="Proteomes" id="UP000061809">
    <property type="component" value="Chromosome"/>
</dbReference>
<evidence type="ECO:0000313" key="1">
    <source>
        <dbReference type="EMBL" id="ALJ59953.1"/>
    </source>
</evidence>
<reference evidence="1 2" key="1">
    <citation type="journal article" date="2015" name="Science">
        <title>Genetic determinants of in vivo fitness and diet responsiveness in multiple human gut Bacteroides.</title>
        <authorList>
            <person name="Wu M."/>
            <person name="McNulty N.P."/>
            <person name="Rodionov D.A."/>
            <person name="Khoroshkin M.S."/>
            <person name="Griffin N.W."/>
            <person name="Cheng J."/>
            <person name="Latreille P."/>
            <person name="Kerstetter R.A."/>
            <person name="Terrapon N."/>
            <person name="Henrissat B."/>
            <person name="Osterman A.L."/>
            <person name="Gordon J.I."/>
        </authorList>
    </citation>
    <scope>NUCLEOTIDE SEQUENCE [LARGE SCALE GENOMIC DNA]</scope>
    <source>
        <strain evidence="1 2">WH2</strain>
    </source>
</reference>
<dbReference type="EMBL" id="CP012801">
    <property type="protein sequence ID" value="ALJ59953.1"/>
    <property type="molecule type" value="Genomic_DNA"/>
</dbReference>
<protein>
    <submittedName>
        <fullName evidence="1">Uncharacterized protein</fullName>
    </submittedName>
</protein>
<gene>
    <name evidence="1" type="ORF">BcellWH2_02714</name>
</gene>
<dbReference type="AlphaFoldDB" id="A0A0P0GIW4"/>